<dbReference type="Gene3D" id="2.40.50.100">
    <property type="match status" value="1"/>
</dbReference>
<dbReference type="NCBIfam" id="TIGR01730">
    <property type="entry name" value="RND_mfp"/>
    <property type="match status" value="1"/>
</dbReference>
<evidence type="ECO:0000259" key="4">
    <source>
        <dbReference type="Pfam" id="PF25989"/>
    </source>
</evidence>
<reference evidence="5 6" key="1">
    <citation type="submission" date="2016-10" db="EMBL/GenBank/DDBJ databases">
        <authorList>
            <person name="de Groot N.N."/>
        </authorList>
    </citation>
    <scope>NUCLEOTIDE SEQUENCE [LARGE SCALE GENOMIC DNA]</scope>
    <source>
        <strain evidence="5 6">CGMCC 1.6502</strain>
    </source>
</reference>
<dbReference type="EMBL" id="FNFL01000003">
    <property type="protein sequence ID" value="SDK14546.1"/>
    <property type="molecule type" value="Genomic_DNA"/>
</dbReference>
<evidence type="ECO:0000313" key="5">
    <source>
        <dbReference type="EMBL" id="SDK14546.1"/>
    </source>
</evidence>
<dbReference type="AlphaFoldDB" id="A0A1G8ZHE7"/>
<dbReference type="PANTHER" id="PTHR30469">
    <property type="entry name" value="MULTIDRUG RESISTANCE PROTEIN MDTA"/>
    <property type="match status" value="1"/>
</dbReference>
<feature type="signal peptide" evidence="2">
    <location>
        <begin position="1"/>
        <end position="19"/>
    </location>
</feature>
<dbReference type="STRING" id="407036.SAMN05216243_2021"/>
<organism evidence="5 6">
    <name type="scientific">Sediminibacillus albus</name>
    <dbReference type="NCBI Taxonomy" id="407036"/>
    <lineage>
        <taxon>Bacteria</taxon>
        <taxon>Bacillati</taxon>
        <taxon>Bacillota</taxon>
        <taxon>Bacilli</taxon>
        <taxon>Bacillales</taxon>
        <taxon>Bacillaceae</taxon>
        <taxon>Sediminibacillus</taxon>
    </lineage>
</organism>
<name>A0A1G8ZHE7_9BACI</name>
<evidence type="ECO:0000313" key="6">
    <source>
        <dbReference type="Proteomes" id="UP000198694"/>
    </source>
</evidence>
<sequence>MKKLILPLLALFLLLVACSEDNTESQDEEETVTPVEVEGITQGDLTIEKKFYGRSMPETTSPVIPPTAGEVEVLEVKKGDQVEEGDLLATIQSAEGMGKIDVEASADGEITTLNAQEGGMVSTSDPLATIVDLDDLLIEVTVTAEDLPLFTDNEEADIHIPSLDKTITAQMGYAASVPNDTGLYPVELKIENEDNDIKPGMAAVVRLPEDIVENALLIPTAALVENGGETFIYVVQDDQVSEIPVTVLESQSDMTAIEAEVAEGDSVVVKGQLTLTDGGQVSIEKEEQ</sequence>
<dbReference type="PANTHER" id="PTHR30469:SF33">
    <property type="entry name" value="SLR1207 PROTEIN"/>
    <property type="match status" value="1"/>
</dbReference>
<dbReference type="Gene3D" id="2.40.420.20">
    <property type="match status" value="1"/>
</dbReference>
<evidence type="ECO:0000256" key="2">
    <source>
        <dbReference type="SAM" id="SignalP"/>
    </source>
</evidence>
<feature type="domain" description="YknX-like C-terminal permuted SH3-like" evidence="4">
    <location>
        <begin position="216"/>
        <end position="282"/>
    </location>
</feature>
<dbReference type="GO" id="GO:0015562">
    <property type="term" value="F:efflux transmembrane transporter activity"/>
    <property type="evidence" value="ECO:0007669"/>
    <property type="project" value="TreeGrafter"/>
</dbReference>
<keyword evidence="6" id="KW-1185">Reference proteome</keyword>
<evidence type="ECO:0000256" key="1">
    <source>
        <dbReference type="ARBA" id="ARBA00009477"/>
    </source>
</evidence>
<dbReference type="InterPro" id="IPR000089">
    <property type="entry name" value="Biotin_lipoyl"/>
</dbReference>
<proteinExistence type="inferred from homology"/>
<keyword evidence="2" id="KW-0732">Signal</keyword>
<dbReference type="PROSITE" id="PS51257">
    <property type="entry name" value="PROKAR_LIPOPROTEIN"/>
    <property type="match status" value="1"/>
</dbReference>
<dbReference type="OrthoDB" id="2456449at2"/>
<protein>
    <submittedName>
        <fullName evidence="5">RND family efflux transporter, MFP subunit</fullName>
    </submittedName>
</protein>
<evidence type="ECO:0000259" key="3">
    <source>
        <dbReference type="Pfam" id="PF00364"/>
    </source>
</evidence>
<accession>A0A1G8ZHE7</accession>
<gene>
    <name evidence="5" type="ORF">SAMN05216243_2021</name>
</gene>
<feature type="chain" id="PRO_5039114419" evidence="2">
    <location>
        <begin position="20"/>
        <end position="288"/>
    </location>
</feature>
<dbReference type="Pfam" id="PF00364">
    <property type="entry name" value="Biotin_lipoyl"/>
    <property type="match status" value="1"/>
</dbReference>
<dbReference type="InterPro" id="IPR058637">
    <property type="entry name" value="YknX-like_C"/>
</dbReference>
<comment type="similarity">
    <text evidence="1">Belongs to the membrane fusion protein (MFP) (TC 8.A.1) family.</text>
</comment>
<dbReference type="Proteomes" id="UP000198694">
    <property type="component" value="Unassembled WGS sequence"/>
</dbReference>
<dbReference type="InterPro" id="IPR006143">
    <property type="entry name" value="RND_pump_MFP"/>
</dbReference>
<dbReference type="RefSeq" id="WP_093213620.1">
    <property type="nucleotide sequence ID" value="NZ_FNFL01000003.1"/>
</dbReference>
<dbReference type="GO" id="GO:1990281">
    <property type="term" value="C:efflux pump complex"/>
    <property type="evidence" value="ECO:0007669"/>
    <property type="project" value="TreeGrafter"/>
</dbReference>
<dbReference type="Pfam" id="PF25989">
    <property type="entry name" value="YknX_C"/>
    <property type="match status" value="1"/>
</dbReference>
<feature type="domain" description="Lipoyl-binding" evidence="3">
    <location>
        <begin position="66"/>
        <end position="130"/>
    </location>
</feature>
<dbReference type="SUPFAM" id="SSF111369">
    <property type="entry name" value="HlyD-like secretion proteins"/>
    <property type="match status" value="1"/>
</dbReference>